<dbReference type="AlphaFoldDB" id="A0A932EMY9"/>
<name>A0A932EMY9_9BACT</name>
<dbReference type="EMBL" id="JACPNR010000001">
    <property type="protein sequence ID" value="MBI2677145.1"/>
    <property type="molecule type" value="Genomic_DNA"/>
</dbReference>
<dbReference type="PANTHER" id="PTHR32305:SF15">
    <property type="entry name" value="PROTEIN RHSA-RELATED"/>
    <property type="match status" value="1"/>
</dbReference>
<comment type="caution">
    <text evidence="1">The sequence shown here is derived from an EMBL/GenBank/DDBJ whole genome shotgun (WGS) entry which is preliminary data.</text>
</comment>
<proteinExistence type="predicted"/>
<evidence type="ECO:0000313" key="2">
    <source>
        <dbReference type="Proteomes" id="UP000779809"/>
    </source>
</evidence>
<dbReference type="NCBIfam" id="TIGR03696">
    <property type="entry name" value="Rhs_assc_core"/>
    <property type="match status" value="1"/>
</dbReference>
<dbReference type="PANTHER" id="PTHR32305">
    <property type="match status" value="1"/>
</dbReference>
<accession>A0A932EMY9</accession>
<dbReference type="Gene3D" id="2.180.10.10">
    <property type="entry name" value="RHS repeat-associated core"/>
    <property type="match status" value="1"/>
</dbReference>
<dbReference type="Proteomes" id="UP000779809">
    <property type="component" value="Unassembled WGS sequence"/>
</dbReference>
<dbReference type="InterPro" id="IPR050708">
    <property type="entry name" value="T6SS_VgrG/RHS"/>
</dbReference>
<organism evidence="1 2">
    <name type="scientific">Candidatus Korobacter versatilis</name>
    <dbReference type="NCBI Taxonomy" id="658062"/>
    <lineage>
        <taxon>Bacteria</taxon>
        <taxon>Pseudomonadati</taxon>
        <taxon>Acidobacteriota</taxon>
        <taxon>Terriglobia</taxon>
        <taxon>Terriglobales</taxon>
        <taxon>Candidatus Korobacteraceae</taxon>
        <taxon>Candidatus Korobacter</taxon>
    </lineage>
</organism>
<feature type="non-terminal residue" evidence="1">
    <location>
        <position position="332"/>
    </location>
</feature>
<sequence length="332" mass="35696">MTSDGTNAFAYDAENRLVNYNSGAATYVYGPDGLRIQKTVASDITTYIFSGFKVIAEYTGSTPALSQEYIYAGASLLATLDSSGTPAYRHMDHLSARLETDAGGSVTRTFGHFPYGETWYETGAASRQKFTTYERDGESQLDYANARSFIPRLGRFLTADPLAGSIGDPQTLGRYAYTAGDPINLSDPTGMQTCDSANTIEQKAACLLANQDGPSGGGGGWGGCAPWDASCSSSGFSYYNPNYAPSSAEQAYSAGVDWIFYVTSQGCKFTYGGSITCNGKVTPPSEFQAGFDAYLARFGYMNTGFTINRTVVDKGYCNIYCHYIFNTPDAAR</sequence>
<protein>
    <submittedName>
        <fullName evidence="1">RHS repeat-associated core domain-containing protein</fullName>
    </submittedName>
</protein>
<evidence type="ECO:0000313" key="1">
    <source>
        <dbReference type="EMBL" id="MBI2677145.1"/>
    </source>
</evidence>
<dbReference type="InterPro" id="IPR022385">
    <property type="entry name" value="Rhs_assc_core"/>
</dbReference>
<gene>
    <name evidence="1" type="ORF">HYX28_00005</name>
</gene>
<reference evidence="1" key="1">
    <citation type="submission" date="2020-07" db="EMBL/GenBank/DDBJ databases">
        <title>Huge and variable diversity of episymbiotic CPR bacteria and DPANN archaea in groundwater ecosystems.</title>
        <authorList>
            <person name="He C.Y."/>
            <person name="Keren R."/>
            <person name="Whittaker M."/>
            <person name="Farag I.F."/>
            <person name="Doudna J."/>
            <person name="Cate J.H.D."/>
            <person name="Banfield J.F."/>
        </authorList>
    </citation>
    <scope>NUCLEOTIDE SEQUENCE</scope>
    <source>
        <strain evidence="1">NC_groundwater_580_Pr5_B-0.1um_64_19</strain>
    </source>
</reference>